<organism evidence="5 6">
    <name type="scientific">Actinoplanes utahensis</name>
    <dbReference type="NCBI Taxonomy" id="1869"/>
    <lineage>
        <taxon>Bacteria</taxon>
        <taxon>Bacillati</taxon>
        <taxon>Actinomycetota</taxon>
        <taxon>Actinomycetes</taxon>
        <taxon>Micromonosporales</taxon>
        <taxon>Micromonosporaceae</taxon>
        <taxon>Actinoplanes</taxon>
    </lineage>
</organism>
<dbReference type="GO" id="GO:0033539">
    <property type="term" value="P:fatty acid beta-oxidation using acyl-CoA dehydrogenase"/>
    <property type="evidence" value="ECO:0007669"/>
    <property type="project" value="TreeGrafter"/>
</dbReference>
<dbReference type="Gene3D" id="1.20.140.10">
    <property type="entry name" value="Butyryl-CoA Dehydrogenase, subunit A, domain 3"/>
    <property type="match status" value="1"/>
</dbReference>
<dbReference type="GO" id="GO:0050660">
    <property type="term" value="F:flavin adenine dinucleotide binding"/>
    <property type="evidence" value="ECO:0007669"/>
    <property type="project" value="InterPro"/>
</dbReference>
<dbReference type="InterPro" id="IPR050741">
    <property type="entry name" value="Acyl-CoA_dehydrogenase"/>
</dbReference>
<name>A0A0A6UP49_ACTUT</name>
<dbReference type="RefSeq" id="WP_043523747.1">
    <property type="nucleotide sequence ID" value="NZ_BAABKU010000038.1"/>
</dbReference>
<protein>
    <submittedName>
        <fullName evidence="5">Acyl-CoA dehydrogenase</fullName>
    </submittedName>
</protein>
<dbReference type="SUPFAM" id="SSF47203">
    <property type="entry name" value="Acyl-CoA dehydrogenase C-terminal domain-like"/>
    <property type="match status" value="1"/>
</dbReference>
<dbReference type="Proteomes" id="UP000054537">
    <property type="component" value="Unassembled WGS sequence"/>
</dbReference>
<dbReference type="InterPro" id="IPR013107">
    <property type="entry name" value="Acyl-CoA_DH_C"/>
</dbReference>
<dbReference type="PANTHER" id="PTHR48083">
    <property type="entry name" value="MEDIUM-CHAIN SPECIFIC ACYL-COA DEHYDROGENASE, MITOCHONDRIAL-RELATED"/>
    <property type="match status" value="1"/>
</dbReference>
<feature type="domain" description="Acyl-CoA dehydrogenase C-terminal" evidence="4">
    <location>
        <begin position="214"/>
        <end position="339"/>
    </location>
</feature>
<dbReference type="EMBL" id="JRTT01000008">
    <property type="protein sequence ID" value="KHD77915.1"/>
    <property type="molecule type" value="Genomic_DNA"/>
</dbReference>
<accession>A0A0A6UP49</accession>
<dbReference type="Gene3D" id="1.10.540.10">
    <property type="entry name" value="Acyl-CoA dehydrogenase/oxidase, N-terminal domain"/>
    <property type="match status" value="1"/>
</dbReference>
<dbReference type="PIRSF" id="PIRSF016578">
    <property type="entry name" value="HsaA"/>
    <property type="match status" value="1"/>
</dbReference>
<dbReference type="InterPro" id="IPR009100">
    <property type="entry name" value="AcylCoA_DH/oxidase_NM_dom_sf"/>
</dbReference>
<comment type="caution">
    <text evidence="5">The sequence shown here is derived from an EMBL/GenBank/DDBJ whole genome shotgun (WGS) entry which is preliminary data.</text>
</comment>
<comment type="similarity">
    <text evidence="2">Belongs to the HpaH/HsaA monooxygenase family.</text>
</comment>
<dbReference type="OrthoDB" id="3404950at2"/>
<dbReference type="STRING" id="1869.MB27_08875"/>
<evidence type="ECO:0000256" key="1">
    <source>
        <dbReference type="ARBA" id="ARBA00023002"/>
    </source>
</evidence>
<dbReference type="GO" id="GO:0003995">
    <property type="term" value="F:acyl-CoA dehydrogenase activity"/>
    <property type="evidence" value="ECO:0007669"/>
    <property type="project" value="TreeGrafter"/>
</dbReference>
<gene>
    <name evidence="5" type="ORF">MB27_08875</name>
</gene>
<dbReference type="Pfam" id="PF08028">
    <property type="entry name" value="Acyl-CoA_dh_2"/>
    <property type="match status" value="1"/>
</dbReference>
<dbReference type="GO" id="GO:0016712">
    <property type="term" value="F:oxidoreductase activity, acting on paired donors, with incorporation or reduction of molecular oxygen, reduced flavin or flavoprotein as one donor, and incorporation of one atom of oxygen"/>
    <property type="evidence" value="ECO:0007669"/>
    <property type="project" value="TreeGrafter"/>
</dbReference>
<evidence type="ECO:0000256" key="2">
    <source>
        <dbReference type="ARBA" id="ARBA00049661"/>
    </source>
</evidence>
<keyword evidence="1" id="KW-0560">Oxidoreductase</keyword>
<dbReference type="InterPro" id="IPR036250">
    <property type="entry name" value="AcylCo_DH-like_C"/>
</dbReference>
<reference evidence="5 6" key="1">
    <citation type="submission" date="2014-10" db="EMBL/GenBank/DDBJ databases">
        <title>Draft genome sequence of Actinoplanes utahensis NRRL 12052.</title>
        <authorList>
            <person name="Velasco-Bucheli B."/>
            <person name="del Cerro C."/>
            <person name="Hormigo D."/>
            <person name="Garcia J.L."/>
            <person name="Acebal C."/>
            <person name="Arroyo M."/>
            <person name="de la Mata I."/>
        </authorList>
    </citation>
    <scope>NUCLEOTIDE SEQUENCE [LARGE SCALE GENOMIC DNA]</scope>
    <source>
        <strain evidence="5 6">NRRL 12052</strain>
    </source>
</reference>
<evidence type="ECO:0000313" key="5">
    <source>
        <dbReference type="EMBL" id="KHD77915.1"/>
    </source>
</evidence>
<dbReference type="InterPro" id="IPR046373">
    <property type="entry name" value="Acyl-CoA_Oxase/DH_mid-dom_sf"/>
</dbReference>
<dbReference type="PANTHER" id="PTHR48083:SF19">
    <property type="entry name" value="FLAVIN-DEPENDENT MONOOXYGENASE, OXYGENASE SUBUNIT HSAA"/>
    <property type="match status" value="1"/>
</dbReference>
<sequence length="355" mass="37097">MIQFTAVEHEREILAGHAARTDQQGRPAPESLTAARKAGAFGLRTPASYGGAGAGAVHVARHLAELGRACPATAWIAGTCATGKTLAARTFGDEALRDLYADPDALVCGVGFPGGRAERAAGGVRVTGRWPNASGCEDASWAVLAVRDGDTVALALIPVTDLTIDRTWRMAGMRGTGSHTLVAERVPVPAARLVPVPQPADPADRLLIQLTVLGPVVGAARGALDVVAAMFGSDRKPFMSAHQRMGDSPGARLWLADATRLVDRAERTMLALAATADAGELTGADGPRLQTDLADAARDCRAALDLMLDLHGASGFATTNALQRHWRDVAVGSRHPHLNPYLAAENYGRALVPAR</sequence>
<feature type="domain" description="Acyl-CoA dehydrogenase/oxidase N-terminal" evidence="3">
    <location>
        <begin position="11"/>
        <end position="100"/>
    </location>
</feature>
<dbReference type="Gene3D" id="2.40.110.10">
    <property type="entry name" value="Butyryl-CoA Dehydrogenase, subunit A, domain 2"/>
    <property type="match status" value="1"/>
</dbReference>
<evidence type="ECO:0000259" key="3">
    <source>
        <dbReference type="Pfam" id="PF02771"/>
    </source>
</evidence>
<evidence type="ECO:0000259" key="4">
    <source>
        <dbReference type="Pfam" id="PF08028"/>
    </source>
</evidence>
<dbReference type="GO" id="GO:0005737">
    <property type="term" value="C:cytoplasm"/>
    <property type="evidence" value="ECO:0007669"/>
    <property type="project" value="TreeGrafter"/>
</dbReference>
<dbReference type="AlphaFoldDB" id="A0A0A6UP49"/>
<dbReference type="InterPro" id="IPR037069">
    <property type="entry name" value="AcylCoA_DH/ox_N_sf"/>
</dbReference>
<dbReference type="SUPFAM" id="SSF56645">
    <property type="entry name" value="Acyl-CoA dehydrogenase NM domain-like"/>
    <property type="match status" value="1"/>
</dbReference>
<keyword evidence="6" id="KW-1185">Reference proteome</keyword>
<dbReference type="eggNOG" id="COG1960">
    <property type="taxonomic scope" value="Bacteria"/>
</dbReference>
<dbReference type="InterPro" id="IPR013786">
    <property type="entry name" value="AcylCoA_DH/ox_N"/>
</dbReference>
<evidence type="ECO:0000313" key="6">
    <source>
        <dbReference type="Proteomes" id="UP000054537"/>
    </source>
</evidence>
<proteinExistence type="inferred from homology"/>
<dbReference type="Pfam" id="PF02771">
    <property type="entry name" value="Acyl-CoA_dh_N"/>
    <property type="match status" value="1"/>
</dbReference>